<feature type="signal peptide" evidence="1">
    <location>
        <begin position="1"/>
        <end position="21"/>
    </location>
</feature>
<reference evidence="2" key="1">
    <citation type="submission" date="2021-01" db="EMBL/GenBank/DDBJ databases">
        <title>Intestinitalea alba gen. nov., sp. nov., a novel genus of the family Enterobacteriaceae, isolated from the gut of the plastic-eating mealworm Tenebrio molitor L.</title>
        <authorList>
            <person name="Yang Y."/>
        </authorList>
    </citation>
    <scope>NUCLEOTIDE SEQUENCE</scope>
    <source>
        <strain evidence="2">BIT-L3</strain>
    </source>
</reference>
<dbReference type="Pfam" id="PF07437">
    <property type="entry name" value="YfaZ"/>
    <property type="match status" value="1"/>
</dbReference>
<name>A0A8K0V4V5_9ENTR</name>
<sequence length="120" mass="12478">MKNFFKAAALSSVLISGSVFTMGISLEKGKSWTNVEAETGRGCGGLYAQGNWLKNTDNGEQTGGVGAGYNLILGLAFPVGGGARIKLINGFALYGEGYIAPDGFSNSVRNYTEANAGVSW</sequence>
<dbReference type="RefSeq" id="WP_238713396.1">
    <property type="nucleotide sequence ID" value="NZ_JAEPBH010000015.1"/>
</dbReference>
<proteinExistence type="predicted"/>
<keyword evidence="1" id="KW-0732">Signal</keyword>
<keyword evidence="3" id="KW-1185">Reference proteome</keyword>
<dbReference type="InterPro" id="IPR009998">
    <property type="entry name" value="YfaZ"/>
</dbReference>
<evidence type="ECO:0000313" key="3">
    <source>
        <dbReference type="Proteomes" id="UP000659047"/>
    </source>
</evidence>
<dbReference type="AlphaFoldDB" id="A0A8K0V4V5"/>
<dbReference type="Proteomes" id="UP000659047">
    <property type="component" value="Unassembled WGS sequence"/>
</dbReference>
<comment type="caution">
    <text evidence="2">The sequence shown here is derived from an EMBL/GenBank/DDBJ whole genome shotgun (WGS) entry which is preliminary data.</text>
</comment>
<evidence type="ECO:0000256" key="1">
    <source>
        <dbReference type="SAM" id="SignalP"/>
    </source>
</evidence>
<evidence type="ECO:0008006" key="4">
    <source>
        <dbReference type="Google" id="ProtNLM"/>
    </source>
</evidence>
<dbReference type="EMBL" id="JAEPBH010000015">
    <property type="protein sequence ID" value="MBK4715160.1"/>
    <property type="molecule type" value="Genomic_DNA"/>
</dbReference>
<protein>
    <recommendedName>
        <fullName evidence="4">Porin</fullName>
    </recommendedName>
</protein>
<gene>
    <name evidence="2" type="ORF">JJB97_07415</name>
</gene>
<organism evidence="2 3">
    <name type="scientific">Tenebrionibacter intestinalis</name>
    <dbReference type="NCBI Taxonomy" id="2799638"/>
    <lineage>
        <taxon>Bacteria</taxon>
        <taxon>Pseudomonadati</taxon>
        <taxon>Pseudomonadota</taxon>
        <taxon>Gammaproteobacteria</taxon>
        <taxon>Enterobacterales</taxon>
        <taxon>Enterobacteriaceae</taxon>
        <taxon>Tenebrionibacter/Tenebrionicola group</taxon>
        <taxon>Tenebrionibacter</taxon>
    </lineage>
</organism>
<feature type="chain" id="PRO_5035420744" description="Porin" evidence="1">
    <location>
        <begin position="22"/>
        <end position="120"/>
    </location>
</feature>
<accession>A0A8K0V4V5</accession>
<evidence type="ECO:0000313" key="2">
    <source>
        <dbReference type="EMBL" id="MBK4715160.1"/>
    </source>
</evidence>